<feature type="transmembrane region" description="Helical" evidence="7">
    <location>
        <begin position="56"/>
        <end position="81"/>
    </location>
</feature>
<dbReference type="EMBL" id="PYLO01000001">
    <property type="protein sequence ID" value="PST38933.1"/>
    <property type="molecule type" value="Genomic_DNA"/>
</dbReference>
<feature type="transmembrane region" description="Helical" evidence="7">
    <location>
        <begin position="165"/>
        <end position="186"/>
    </location>
</feature>
<keyword evidence="3" id="KW-1003">Cell membrane</keyword>
<accession>A0A2T3FUI8</accession>
<dbReference type="RefSeq" id="WP_107000098.1">
    <property type="nucleotide sequence ID" value="NZ_JAQDZI010000001.1"/>
</dbReference>
<feature type="transmembrane region" description="Helical" evidence="7">
    <location>
        <begin position="136"/>
        <end position="153"/>
    </location>
</feature>
<protein>
    <submittedName>
        <fullName evidence="8">MATE family efflux transporter</fullName>
    </submittedName>
</protein>
<dbReference type="InterPro" id="IPR002528">
    <property type="entry name" value="MATE_fam"/>
</dbReference>
<evidence type="ECO:0000313" key="8">
    <source>
        <dbReference type="EMBL" id="PST38933.1"/>
    </source>
</evidence>
<dbReference type="Proteomes" id="UP000241048">
    <property type="component" value="Unassembled WGS sequence"/>
</dbReference>
<dbReference type="GO" id="GO:0005886">
    <property type="term" value="C:plasma membrane"/>
    <property type="evidence" value="ECO:0007669"/>
    <property type="project" value="UniProtKB-SubCell"/>
</dbReference>
<evidence type="ECO:0000256" key="1">
    <source>
        <dbReference type="ARBA" id="ARBA00004651"/>
    </source>
</evidence>
<feature type="transmembrane region" description="Helical" evidence="7">
    <location>
        <begin position="278"/>
        <end position="299"/>
    </location>
</feature>
<keyword evidence="9" id="KW-1185">Reference proteome</keyword>
<feature type="transmembrane region" description="Helical" evidence="7">
    <location>
        <begin position="16"/>
        <end position="36"/>
    </location>
</feature>
<keyword evidence="2" id="KW-0813">Transport</keyword>
<evidence type="ECO:0000256" key="3">
    <source>
        <dbReference type="ARBA" id="ARBA00022475"/>
    </source>
</evidence>
<keyword evidence="6 7" id="KW-0472">Membrane</keyword>
<evidence type="ECO:0000256" key="7">
    <source>
        <dbReference type="SAM" id="Phobius"/>
    </source>
</evidence>
<feature type="transmembrane region" description="Helical" evidence="7">
    <location>
        <begin position="416"/>
        <end position="437"/>
    </location>
</feature>
<dbReference type="AlphaFoldDB" id="A0A2T3FUI8"/>
<evidence type="ECO:0000313" key="9">
    <source>
        <dbReference type="Proteomes" id="UP000241048"/>
    </source>
</evidence>
<comment type="caution">
    <text evidence="8">The sequence shown here is derived from an EMBL/GenBank/DDBJ whole genome shotgun (WGS) entry which is preliminary data.</text>
</comment>
<gene>
    <name evidence="8" type="ORF">C7U56_03150</name>
</gene>
<dbReference type="GO" id="GO:0042910">
    <property type="term" value="F:xenobiotic transmembrane transporter activity"/>
    <property type="evidence" value="ECO:0007669"/>
    <property type="project" value="InterPro"/>
</dbReference>
<feature type="transmembrane region" description="Helical" evidence="7">
    <location>
        <begin position="237"/>
        <end position="258"/>
    </location>
</feature>
<comment type="subcellular location">
    <subcellularLocation>
        <location evidence="1">Cell membrane</location>
        <topology evidence="1">Multi-pass membrane protein</topology>
    </subcellularLocation>
</comment>
<dbReference type="PANTHER" id="PTHR43823">
    <property type="entry name" value="SPORULATION PROTEIN YKVU"/>
    <property type="match status" value="1"/>
</dbReference>
<feature type="transmembrane region" description="Helical" evidence="7">
    <location>
        <begin position="359"/>
        <end position="382"/>
    </location>
</feature>
<dbReference type="InterPro" id="IPR048279">
    <property type="entry name" value="MdtK-like"/>
</dbReference>
<dbReference type="Pfam" id="PF01554">
    <property type="entry name" value="MatE"/>
    <property type="match status" value="2"/>
</dbReference>
<feature type="transmembrane region" description="Helical" evidence="7">
    <location>
        <begin position="192"/>
        <end position="216"/>
    </location>
</feature>
<sequence length="445" mass="48003">MEQRIQLSDHFGFGRLIRFTIPSILMMIFTSIYGVVDGYFVSNFVGKTPFAAVNFIMPFLMVVGAMGFMFGTGGSALIARIMGEGRREKAQEIFSLLIAATVVSGLVIAVISILFLPQIAAFLGAKGGMLADCIRYGRIILVALPFLMLQYAFGSLSVTAEKPKLGLIVTIISGVLNMTGDVLFMGVFHWGIAGAAMATAMGQIIGGTIPLVYFLRKNSSSLRLRRPKWDGGALRRACTNGVSELMSSISMSIVGMLYNAQLMRYAGENGVAAYGTIMYVDFIFLAIFIGYATGVAPVISYHYGAGNKKELNNLLKRSVVLIAAASLSMLLLSEVMAAPLAAIFVGYDAGLLDMTVHAYSIYAVSFLFCGFSIFSSAFFTALGDGLTSALIAFLRTLVFESASVIILPLLLGLNGIWGAIIVAEYMSVTVSVIFLVAKRRRYQYF</sequence>
<proteinExistence type="predicted"/>
<evidence type="ECO:0000256" key="2">
    <source>
        <dbReference type="ARBA" id="ARBA00022448"/>
    </source>
</evidence>
<feature type="transmembrane region" description="Helical" evidence="7">
    <location>
        <begin position="319"/>
        <end position="347"/>
    </location>
</feature>
<organism evidence="8 9">
    <name type="scientific">Clostridium fessum</name>
    <dbReference type="NCBI Taxonomy" id="2126740"/>
    <lineage>
        <taxon>Bacteria</taxon>
        <taxon>Bacillati</taxon>
        <taxon>Bacillota</taxon>
        <taxon>Clostridia</taxon>
        <taxon>Eubacteriales</taxon>
        <taxon>Clostridiaceae</taxon>
        <taxon>Clostridium</taxon>
    </lineage>
</organism>
<evidence type="ECO:0000256" key="6">
    <source>
        <dbReference type="ARBA" id="ARBA00023136"/>
    </source>
</evidence>
<dbReference type="PIRSF" id="PIRSF006603">
    <property type="entry name" value="DinF"/>
    <property type="match status" value="1"/>
</dbReference>
<keyword evidence="5 7" id="KW-1133">Transmembrane helix</keyword>
<feature type="transmembrane region" description="Helical" evidence="7">
    <location>
        <begin position="389"/>
        <end position="410"/>
    </location>
</feature>
<evidence type="ECO:0000256" key="5">
    <source>
        <dbReference type="ARBA" id="ARBA00022989"/>
    </source>
</evidence>
<evidence type="ECO:0000256" key="4">
    <source>
        <dbReference type="ARBA" id="ARBA00022692"/>
    </source>
</evidence>
<dbReference type="GO" id="GO:0015297">
    <property type="term" value="F:antiporter activity"/>
    <property type="evidence" value="ECO:0007669"/>
    <property type="project" value="InterPro"/>
</dbReference>
<reference evidence="8 9" key="1">
    <citation type="submission" date="2018-03" db="EMBL/GenBank/DDBJ databases">
        <title>Lachnoclostridium SNUG30386 gen.nov., sp.nov., isolated from human faeces.</title>
        <authorList>
            <person name="Seo B."/>
            <person name="Jeon K."/>
            <person name="Ko G."/>
        </authorList>
    </citation>
    <scope>NUCLEOTIDE SEQUENCE [LARGE SCALE GENOMIC DNA]</scope>
    <source>
        <strain evidence="8 9">SNUG30386</strain>
    </source>
</reference>
<name>A0A2T3FUI8_9CLOT</name>
<dbReference type="InterPro" id="IPR051327">
    <property type="entry name" value="MATE_MepA_subfamily"/>
</dbReference>
<dbReference type="PANTHER" id="PTHR43823:SF3">
    <property type="entry name" value="MULTIDRUG EXPORT PROTEIN MEPA"/>
    <property type="match status" value="1"/>
</dbReference>
<keyword evidence="4 7" id="KW-0812">Transmembrane</keyword>
<feature type="transmembrane region" description="Helical" evidence="7">
    <location>
        <begin position="93"/>
        <end position="116"/>
    </location>
</feature>